<dbReference type="Pfam" id="PF00593">
    <property type="entry name" value="TonB_dep_Rec_b-barrel"/>
    <property type="match status" value="1"/>
</dbReference>
<dbReference type="RefSeq" id="WP_150002781.1">
    <property type="nucleotide sequence ID" value="NZ_BKCM01000016.1"/>
</dbReference>
<dbReference type="InterPro" id="IPR037066">
    <property type="entry name" value="Plug_dom_sf"/>
</dbReference>
<feature type="chain" id="PRO_5023074818" description="TonB-dependent receptor" evidence="15">
    <location>
        <begin position="28"/>
        <end position="832"/>
    </location>
</feature>
<evidence type="ECO:0000256" key="8">
    <source>
        <dbReference type="ARBA" id="ARBA00023065"/>
    </source>
</evidence>
<dbReference type="SUPFAM" id="SSF56935">
    <property type="entry name" value="Porins"/>
    <property type="match status" value="1"/>
</dbReference>
<comment type="similarity">
    <text evidence="12 13">Belongs to the TonB-dependent receptor family.</text>
</comment>
<accession>A0A5A7N3S6</accession>
<keyword evidence="10 12" id="KW-0472">Membrane</keyword>
<dbReference type="InterPro" id="IPR039426">
    <property type="entry name" value="TonB-dep_rcpt-like"/>
</dbReference>
<keyword evidence="4" id="KW-0410">Iron transport</keyword>
<dbReference type="InterPro" id="IPR000531">
    <property type="entry name" value="Beta-barrel_TonB"/>
</dbReference>
<keyword evidence="3 12" id="KW-1134">Transmembrane beta strand</keyword>
<dbReference type="AlphaFoldDB" id="A0A5A7N3S6"/>
<evidence type="ECO:0000256" key="12">
    <source>
        <dbReference type="PROSITE-ProRule" id="PRU01360"/>
    </source>
</evidence>
<name>A0A5A7N3S6_9PROT</name>
<proteinExistence type="inferred from homology"/>
<evidence type="ECO:0008006" key="20">
    <source>
        <dbReference type="Google" id="ProtNLM"/>
    </source>
</evidence>
<dbReference type="PANTHER" id="PTHR32552">
    <property type="entry name" value="FERRICHROME IRON RECEPTOR-RELATED"/>
    <property type="match status" value="1"/>
</dbReference>
<keyword evidence="5 12" id="KW-0812">Transmembrane</keyword>
<evidence type="ECO:0000256" key="6">
    <source>
        <dbReference type="ARBA" id="ARBA00022729"/>
    </source>
</evidence>
<keyword evidence="6 15" id="KW-0732">Signal</keyword>
<gene>
    <name evidence="18" type="ORF">JCM17845_26430</name>
</gene>
<keyword evidence="7" id="KW-0408">Iron</keyword>
<comment type="caution">
    <text evidence="18">The sequence shown here is derived from an EMBL/GenBank/DDBJ whole genome shotgun (WGS) entry which is preliminary data.</text>
</comment>
<evidence type="ECO:0000256" key="9">
    <source>
        <dbReference type="ARBA" id="ARBA00023077"/>
    </source>
</evidence>
<keyword evidence="19" id="KW-1185">Reference proteome</keyword>
<evidence type="ECO:0000256" key="3">
    <source>
        <dbReference type="ARBA" id="ARBA00022452"/>
    </source>
</evidence>
<dbReference type="Proteomes" id="UP000325187">
    <property type="component" value="Unassembled WGS sequence"/>
</dbReference>
<evidence type="ECO:0000256" key="13">
    <source>
        <dbReference type="RuleBase" id="RU003357"/>
    </source>
</evidence>
<evidence type="ECO:0000256" key="14">
    <source>
        <dbReference type="SAM" id="MobiDB-lite"/>
    </source>
</evidence>
<dbReference type="GO" id="GO:0009279">
    <property type="term" value="C:cell outer membrane"/>
    <property type="evidence" value="ECO:0007669"/>
    <property type="project" value="UniProtKB-SubCell"/>
</dbReference>
<feature type="domain" description="TonB-dependent receptor plug" evidence="17">
    <location>
        <begin position="68"/>
        <end position="177"/>
    </location>
</feature>
<protein>
    <recommendedName>
        <fullName evidence="20">TonB-dependent receptor</fullName>
    </recommendedName>
</protein>
<dbReference type="Gene3D" id="2.40.170.20">
    <property type="entry name" value="TonB-dependent receptor, beta-barrel domain"/>
    <property type="match status" value="1"/>
</dbReference>
<dbReference type="Gene3D" id="2.170.130.10">
    <property type="entry name" value="TonB-dependent receptor, plug domain"/>
    <property type="match status" value="1"/>
</dbReference>
<comment type="subcellular location">
    <subcellularLocation>
        <location evidence="1 12">Cell outer membrane</location>
        <topology evidence="1 12">Multi-pass membrane protein</topology>
    </subcellularLocation>
</comment>
<organism evidence="18 19">
    <name type="scientific">Iodidimonas gelatinilytica</name>
    <dbReference type="NCBI Taxonomy" id="1236966"/>
    <lineage>
        <taxon>Bacteria</taxon>
        <taxon>Pseudomonadati</taxon>
        <taxon>Pseudomonadota</taxon>
        <taxon>Alphaproteobacteria</taxon>
        <taxon>Iodidimonadales</taxon>
        <taxon>Iodidimonadaceae</taxon>
        <taxon>Iodidimonas</taxon>
    </lineage>
</organism>
<dbReference type="EMBL" id="BKCM01000016">
    <property type="protein sequence ID" value="GER02020.1"/>
    <property type="molecule type" value="Genomic_DNA"/>
</dbReference>
<dbReference type="Pfam" id="PF07715">
    <property type="entry name" value="Plug"/>
    <property type="match status" value="1"/>
</dbReference>
<evidence type="ECO:0000256" key="15">
    <source>
        <dbReference type="SAM" id="SignalP"/>
    </source>
</evidence>
<feature type="signal peptide" evidence="15">
    <location>
        <begin position="1"/>
        <end position="27"/>
    </location>
</feature>
<dbReference type="GO" id="GO:0015344">
    <property type="term" value="F:siderophore uptake transmembrane transporter activity"/>
    <property type="evidence" value="ECO:0007669"/>
    <property type="project" value="TreeGrafter"/>
</dbReference>
<evidence type="ECO:0000256" key="11">
    <source>
        <dbReference type="ARBA" id="ARBA00023237"/>
    </source>
</evidence>
<evidence type="ECO:0000256" key="7">
    <source>
        <dbReference type="ARBA" id="ARBA00023004"/>
    </source>
</evidence>
<feature type="region of interest" description="Disordered" evidence="14">
    <location>
        <begin position="32"/>
        <end position="51"/>
    </location>
</feature>
<keyword evidence="9 13" id="KW-0798">TonB box</keyword>
<dbReference type="PANTHER" id="PTHR32552:SF89">
    <property type="entry name" value="CATECHOLATE SIDEROPHORE RECEPTOR FIU"/>
    <property type="match status" value="1"/>
</dbReference>
<feature type="domain" description="TonB-dependent receptor-like beta-barrel" evidence="16">
    <location>
        <begin position="286"/>
        <end position="790"/>
    </location>
</feature>
<evidence type="ECO:0000313" key="19">
    <source>
        <dbReference type="Proteomes" id="UP000325187"/>
    </source>
</evidence>
<evidence type="ECO:0000256" key="5">
    <source>
        <dbReference type="ARBA" id="ARBA00022692"/>
    </source>
</evidence>
<dbReference type="InterPro" id="IPR036942">
    <property type="entry name" value="Beta-barrel_TonB_sf"/>
</dbReference>
<evidence type="ECO:0000256" key="10">
    <source>
        <dbReference type="ARBA" id="ARBA00023136"/>
    </source>
</evidence>
<evidence type="ECO:0000313" key="18">
    <source>
        <dbReference type="EMBL" id="GER02020.1"/>
    </source>
</evidence>
<evidence type="ECO:0000259" key="16">
    <source>
        <dbReference type="Pfam" id="PF00593"/>
    </source>
</evidence>
<dbReference type="InterPro" id="IPR012910">
    <property type="entry name" value="Plug_dom"/>
</dbReference>
<keyword evidence="11 12" id="KW-0998">Cell outer membrane</keyword>
<evidence type="ECO:0000256" key="4">
    <source>
        <dbReference type="ARBA" id="ARBA00022496"/>
    </source>
</evidence>
<evidence type="ECO:0000259" key="17">
    <source>
        <dbReference type="Pfam" id="PF07715"/>
    </source>
</evidence>
<evidence type="ECO:0000256" key="1">
    <source>
        <dbReference type="ARBA" id="ARBA00004571"/>
    </source>
</evidence>
<keyword evidence="2 12" id="KW-0813">Transport</keyword>
<sequence length="832" mass="90390">MTSKRNIYLQSCAIIAFLAANSTVTLAQQNNSTDPALGGAQSDEPSRGGGSLEEIVVTGTSRARSGLNTPLSLTSLDEEGIRRYSASSQADILRSIPTIKAEGGGGEVAANVFIKGLPSGGQFQFTPLQYDGVPVFSSFGLNSSAFDVYYRNDLGIERLEFVRGGVSNLFGAGSVAGLINYISKTGSAESEGTIQLEWADEGRFRGDFATSGPLGGKDSDTFYALSGFYRYDEGPLKTGLPTEGFQLRGNIKREFEDNSGSFTIYGQWIDDSVQFFLPFPLTGEDRNRPIGNDGQTINSLQTDAAANLNFQTPDGVFETGIRDGASTEGGSVTVAFERELDDGWGVNARAKYARYSHEFNLFLDGDGIVNLPETLSGFLDARGLGSLANASFTNETNGQELAPDSLLFANRILDRNRPAEDFTAELNITKTLFTGPIDHSFTLGGFFARAEADDENITTTFLAEFNDRPDLVNLVIQDEAGNDITISRNGLLNAGAGFTNNHHTATRFAGYVADQMEMDRWVFDIGLRVEKILGDISREGSQSFQIDDDPSLAPDLQSVIFGNGDFTIGEVDTSEWALALGALYNLTDSVSLYANGARGFFFPEIRSVGFNALGEPQTYKAEIVKQAEAGVKYSGPRFSATLAGFYSELDDRRSVDFVNDGQGGVIEVTSIQSTRSYGIEASASVYLTSALRLDGNVTFQDHKFTDFDSNAQFIGNELRRQPNLLFNTGVIYDDDRFDFAFFQTFVGNNFANDSNTVLLDSHNIARLDAGYTFSVMGAQTARIGFSVFNLFDSDGVTEGSPRQGVGQSEDQAFFVGRPILPRRYSVRLTYDF</sequence>
<reference evidence="18 19" key="1">
    <citation type="submission" date="2019-09" db="EMBL/GenBank/DDBJ databases">
        <title>NBRP : Genome information of microbial organism related human and environment.</title>
        <authorList>
            <person name="Hattori M."/>
            <person name="Oshima K."/>
            <person name="Inaba H."/>
            <person name="Suda W."/>
            <person name="Sakamoto M."/>
            <person name="Iino T."/>
            <person name="Kitahara M."/>
            <person name="Oshida Y."/>
            <person name="Iida T."/>
            <person name="Kudo T."/>
            <person name="Itoh T."/>
            <person name="Ohkuma M."/>
        </authorList>
    </citation>
    <scope>NUCLEOTIDE SEQUENCE [LARGE SCALE GENOMIC DNA]</scope>
    <source>
        <strain evidence="18 19">Mie-1</strain>
    </source>
</reference>
<dbReference type="PROSITE" id="PS52016">
    <property type="entry name" value="TONB_DEPENDENT_REC_3"/>
    <property type="match status" value="1"/>
</dbReference>
<evidence type="ECO:0000256" key="2">
    <source>
        <dbReference type="ARBA" id="ARBA00022448"/>
    </source>
</evidence>
<keyword evidence="8" id="KW-0406">Ion transport</keyword>